<comment type="caution">
    <text evidence="6">The sequence shown here is derived from an EMBL/GenBank/DDBJ whole genome shotgun (WGS) entry which is preliminary data.</text>
</comment>
<evidence type="ECO:0000256" key="2">
    <source>
        <dbReference type="ARBA" id="ARBA00022771"/>
    </source>
</evidence>
<dbReference type="GO" id="GO:0008270">
    <property type="term" value="F:zinc ion binding"/>
    <property type="evidence" value="ECO:0007669"/>
    <property type="project" value="UniProtKB-KW"/>
</dbReference>
<dbReference type="InterPro" id="IPR006564">
    <property type="entry name" value="Znf_PMZ"/>
</dbReference>
<dbReference type="SMART" id="SM00575">
    <property type="entry name" value="ZnF_PMZ"/>
    <property type="match status" value="1"/>
</dbReference>
<evidence type="ECO:0000256" key="4">
    <source>
        <dbReference type="PROSITE-ProRule" id="PRU00325"/>
    </source>
</evidence>
<dbReference type="PROSITE" id="PS50966">
    <property type="entry name" value="ZF_SWIM"/>
    <property type="match status" value="1"/>
</dbReference>
<evidence type="ECO:0000313" key="7">
    <source>
        <dbReference type="Proteomes" id="UP000288805"/>
    </source>
</evidence>
<evidence type="ECO:0000256" key="3">
    <source>
        <dbReference type="ARBA" id="ARBA00022833"/>
    </source>
</evidence>
<dbReference type="PANTHER" id="PTHR31973:SF187">
    <property type="entry name" value="MUTATOR TRANSPOSASE MUDRA PROTEIN"/>
    <property type="match status" value="1"/>
</dbReference>
<reference evidence="6 7" key="1">
    <citation type="journal article" date="2018" name="PLoS Genet.">
        <title>Population sequencing reveals clonal diversity and ancestral inbreeding in the grapevine cultivar Chardonnay.</title>
        <authorList>
            <person name="Roach M.J."/>
            <person name="Johnson D.L."/>
            <person name="Bohlmann J."/>
            <person name="van Vuuren H.J."/>
            <person name="Jones S.J."/>
            <person name="Pretorius I.S."/>
            <person name="Schmidt S.A."/>
            <person name="Borneman A.R."/>
        </authorList>
    </citation>
    <scope>NUCLEOTIDE SEQUENCE [LARGE SCALE GENOMIC DNA]</scope>
    <source>
        <strain evidence="7">cv. Chardonnay</strain>
        <tissue evidence="6">Leaf</tissue>
    </source>
</reference>
<name>A0A438FBU7_VITVI</name>
<gene>
    <name evidence="6" type="ORF">CK203_078863</name>
</gene>
<proteinExistence type="predicted"/>
<evidence type="ECO:0000313" key="6">
    <source>
        <dbReference type="EMBL" id="RVW57465.1"/>
    </source>
</evidence>
<dbReference type="Proteomes" id="UP000288805">
    <property type="component" value="Unassembled WGS sequence"/>
</dbReference>
<evidence type="ECO:0000259" key="5">
    <source>
        <dbReference type="PROSITE" id="PS50966"/>
    </source>
</evidence>
<accession>A0A438FBU7</accession>
<dbReference type="InterPro" id="IPR007527">
    <property type="entry name" value="Znf_SWIM"/>
</dbReference>
<evidence type="ECO:0000256" key="1">
    <source>
        <dbReference type="ARBA" id="ARBA00022723"/>
    </source>
</evidence>
<dbReference type="Pfam" id="PF04434">
    <property type="entry name" value="SWIM"/>
    <property type="match status" value="1"/>
</dbReference>
<protein>
    <recommendedName>
        <fullName evidence="5">SWIM-type domain-containing protein</fullName>
    </recommendedName>
</protein>
<dbReference type="PANTHER" id="PTHR31973">
    <property type="entry name" value="POLYPROTEIN, PUTATIVE-RELATED"/>
    <property type="match status" value="1"/>
</dbReference>
<organism evidence="6 7">
    <name type="scientific">Vitis vinifera</name>
    <name type="common">Grape</name>
    <dbReference type="NCBI Taxonomy" id="29760"/>
    <lineage>
        <taxon>Eukaryota</taxon>
        <taxon>Viridiplantae</taxon>
        <taxon>Streptophyta</taxon>
        <taxon>Embryophyta</taxon>
        <taxon>Tracheophyta</taxon>
        <taxon>Spermatophyta</taxon>
        <taxon>Magnoliopsida</taxon>
        <taxon>eudicotyledons</taxon>
        <taxon>Gunneridae</taxon>
        <taxon>Pentapetalae</taxon>
        <taxon>rosids</taxon>
        <taxon>Vitales</taxon>
        <taxon>Vitaceae</taxon>
        <taxon>Viteae</taxon>
        <taxon>Vitis</taxon>
    </lineage>
</organism>
<dbReference type="EMBL" id="QGNW01001055">
    <property type="protein sequence ID" value="RVW57465.1"/>
    <property type="molecule type" value="Genomic_DNA"/>
</dbReference>
<dbReference type="AlphaFoldDB" id="A0A438FBU7"/>
<feature type="domain" description="SWIM-type" evidence="5">
    <location>
        <begin position="300"/>
        <end position="338"/>
    </location>
</feature>
<keyword evidence="1" id="KW-0479">Metal-binding</keyword>
<sequence length="437" mass="49724">MHYTLKFNPRVIQDLEDEDDLDNVVSHNDDFANVYIVESPSVEAIEANIPNTQLAFGGPPPTFLSSNASCDASPNTMMLSRGFASRCADSEYTPLESNRYRETILEKAKERLYGSPRASYAFLPWLYHRLREINPEIIAEYTSHEGHFKQLFIAHAFSIQGFTMGCRPVLAINSCYLSGPYKGALVSAIAYDADDGMFPLALGVVGLENYEDWYWFLEKLKGILDESFNAWLREKRHQTIYTLLLMHMDELVAMLDTHMHGTDKWKSVVGPKTEEKLMSNIMRSAPITMMPYLGGMFKVFTGEVYLVVDMQQHKCTCLTWKMSGLPCPHVCAVIRTLRHDVYDYIDPCFKVSTQHLIYSGQFQPLPTHNMPKVCEAGTLQDGQGKVFPSLQPPQVRRPPGRPRQRCIELQFSHKRAIHCSRCNGISHNRSKCNNPLP</sequence>
<keyword evidence="2 4" id="KW-0863">Zinc-finger</keyword>
<keyword evidence="3" id="KW-0862">Zinc</keyword>